<evidence type="ECO:0000256" key="1">
    <source>
        <dbReference type="SAM" id="MobiDB-lite"/>
    </source>
</evidence>
<evidence type="ECO:0000313" key="3">
    <source>
        <dbReference type="Proteomes" id="UP001500755"/>
    </source>
</evidence>
<dbReference type="PROSITE" id="PS51257">
    <property type="entry name" value="PROKAR_LIPOPROTEIN"/>
    <property type="match status" value="1"/>
</dbReference>
<name>A0ABP5F4I9_9MICO</name>
<protein>
    <recommendedName>
        <fullName evidence="4">BNR repeat-containing family member</fullName>
    </recommendedName>
</protein>
<reference evidence="3" key="1">
    <citation type="journal article" date="2019" name="Int. J. Syst. Evol. Microbiol.">
        <title>The Global Catalogue of Microorganisms (GCM) 10K type strain sequencing project: providing services to taxonomists for standard genome sequencing and annotation.</title>
        <authorList>
            <consortium name="The Broad Institute Genomics Platform"/>
            <consortium name="The Broad Institute Genome Sequencing Center for Infectious Disease"/>
            <person name="Wu L."/>
            <person name="Ma J."/>
        </authorList>
    </citation>
    <scope>NUCLEOTIDE SEQUENCE [LARGE SCALE GENOMIC DNA]</scope>
    <source>
        <strain evidence="3">JCM 14546</strain>
    </source>
</reference>
<accession>A0ABP5F4I9</accession>
<evidence type="ECO:0000313" key="2">
    <source>
        <dbReference type="EMBL" id="GAA2013715.1"/>
    </source>
</evidence>
<organism evidence="2 3">
    <name type="scientific">Brevibacterium samyangense</name>
    <dbReference type="NCBI Taxonomy" id="366888"/>
    <lineage>
        <taxon>Bacteria</taxon>
        <taxon>Bacillati</taxon>
        <taxon>Actinomycetota</taxon>
        <taxon>Actinomycetes</taxon>
        <taxon>Micrococcales</taxon>
        <taxon>Brevibacteriaceae</taxon>
        <taxon>Brevibacterium</taxon>
    </lineage>
</organism>
<gene>
    <name evidence="2" type="ORF">GCM10009755_26740</name>
</gene>
<dbReference type="Proteomes" id="UP001500755">
    <property type="component" value="Unassembled WGS sequence"/>
</dbReference>
<feature type="region of interest" description="Disordered" evidence="1">
    <location>
        <begin position="514"/>
        <end position="534"/>
    </location>
</feature>
<evidence type="ECO:0008006" key="4">
    <source>
        <dbReference type="Google" id="ProtNLM"/>
    </source>
</evidence>
<proteinExistence type="predicted"/>
<feature type="region of interest" description="Disordered" evidence="1">
    <location>
        <begin position="36"/>
        <end position="58"/>
    </location>
</feature>
<keyword evidence="3" id="KW-1185">Reference proteome</keyword>
<dbReference type="EMBL" id="BAAANO010000031">
    <property type="protein sequence ID" value="GAA2013715.1"/>
    <property type="molecule type" value="Genomic_DNA"/>
</dbReference>
<dbReference type="Pfam" id="PF15892">
    <property type="entry name" value="BNR_4"/>
    <property type="match status" value="1"/>
</dbReference>
<sequence length="534" mass="57697">MGASAGRVRRRGARQHVRPVVAATLGLALLVGCTGSEPSPTATTDRPEASGPPTPTASAIERFPAPAQCTAGSPGLKAAATSSTVVDRSEDVGRTWAGMYVGQSLLTTETDQYVAYYDPDRVMTIAQRKIGVNGLPVSGWTHRALDSTLGWDSHNYVTLAVDRDNALHVSGNMHGTPLEYFRTQPGGNIDTLARVPTMVENTPEDRVTYPVFLRQGNGGLFFYYRDGGSGDGSTFMNRYDEKSKSWSSVVDGQLFDGNGSTQDPHGDWNAYQTQPTFGPDGFFHMLWVWRDTPDVATNSVLTYARTKDFVQWYAADGTPLTLPFRHGEGDVVDPVPSGGGLVNGLQAIGFGSRNRVVVTYSKYDAHGNVQLWAAEPDEGGDWRTHQLTTWDNPMEFEGTGTLSIPFGVAGAEANDDGTLSIEYSCHGARQTLTVDESFAFVSQSGRAPVYPRALTDVRGNDPALGARVAVDLGESYGFDPKHTYVLRWETLGTNHDEPRETWPKDGTALTVALLEDPRGGSPKPFPETHGGQNG</sequence>
<comment type="caution">
    <text evidence="2">The sequence shown here is derived from an EMBL/GenBank/DDBJ whole genome shotgun (WGS) entry which is preliminary data.</text>
</comment>